<feature type="region of interest" description="Disordered" evidence="3">
    <location>
        <begin position="1342"/>
        <end position="1362"/>
    </location>
</feature>
<feature type="region of interest" description="Disordered" evidence="3">
    <location>
        <begin position="346"/>
        <end position="374"/>
    </location>
</feature>
<feature type="region of interest" description="Disordered" evidence="3">
    <location>
        <begin position="427"/>
        <end position="448"/>
    </location>
</feature>
<feature type="compositionally biased region" description="Basic and acidic residues" evidence="3">
    <location>
        <begin position="1381"/>
        <end position="1392"/>
    </location>
</feature>
<feature type="compositionally biased region" description="Polar residues" evidence="3">
    <location>
        <begin position="1677"/>
        <end position="1691"/>
    </location>
</feature>
<feature type="region of interest" description="Disordered" evidence="3">
    <location>
        <begin position="1632"/>
        <end position="1691"/>
    </location>
</feature>
<evidence type="ECO:0000259" key="4">
    <source>
        <dbReference type="PROSITE" id="PS51194"/>
    </source>
</evidence>
<dbReference type="PANTHER" id="PTHR35116:SF9">
    <property type="entry name" value="HELICASE MOM1"/>
    <property type="match status" value="1"/>
</dbReference>
<feature type="compositionally biased region" description="Low complexity" evidence="3">
    <location>
        <begin position="97"/>
        <end position="113"/>
    </location>
</feature>
<dbReference type="InterPro" id="IPR049730">
    <property type="entry name" value="SNF2/RAD54-like_C"/>
</dbReference>
<feature type="compositionally biased region" description="Polar residues" evidence="3">
    <location>
        <begin position="1353"/>
        <end position="1362"/>
    </location>
</feature>
<dbReference type="GO" id="GO:0016787">
    <property type="term" value="F:hydrolase activity"/>
    <property type="evidence" value="ECO:0007669"/>
    <property type="project" value="UniProtKB-KW"/>
</dbReference>
<dbReference type="OrthoDB" id="885191at2759"/>
<feature type="compositionally biased region" description="Basic and acidic residues" evidence="3">
    <location>
        <begin position="363"/>
        <end position="374"/>
    </location>
</feature>
<dbReference type="Gene3D" id="6.10.250.1310">
    <property type="match status" value="1"/>
</dbReference>
<evidence type="ECO:0000256" key="2">
    <source>
        <dbReference type="SAM" id="Coils"/>
    </source>
</evidence>
<evidence type="ECO:0000313" key="5">
    <source>
        <dbReference type="EMBL" id="ESW22177.1"/>
    </source>
</evidence>
<feature type="compositionally biased region" description="Polar residues" evidence="3">
    <location>
        <begin position="433"/>
        <end position="444"/>
    </location>
</feature>
<keyword evidence="6" id="KW-1185">Reference proteome</keyword>
<feature type="domain" description="Helicase C-terminal" evidence="4">
    <location>
        <begin position="588"/>
        <end position="750"/>
    </location>
</feature>
<dbReference type="InterPro" id="IPR027417">
    <property type="entry name" value="P-loop_NTPase"/>
</dbReference>
<protein>
    <recommendedName>
        <fullName evidence="4">Helicase C-terminal domain-containing protein</fullName>
    </recommendedName>
</protein>
<dbReference type="CDD" id="cd18793">
    <property type="entry name" value="SF2_C_SNF"/>
    <property type="match status" value="1"/>
</dbReference>
<dbReference type="Pfam" id="PF00271">
    <property type="entry name" value="Helicase_C"/>
    <property type="match status" value="1"/>
</dbReference>
<dbReference type="PROSITE" id="PS51194">
    <property type="entry name" value="HELICASE_CTER"/>
    <property type="match status" value="1"/>
</dbReference>
<evidence type="ECO:0000256" key="3">
    <source>
        <dbReference type="SAM" id="MobiDB-lite"/>
    </source>
</evidence>
<dbReference type="InterPro" id="IPR001650">
    <property type="entry name" value="Helicase_C-like"/>
</dbReference>
<proteinExistence type="predicted"/>
<sequence length="1722" mass="192590">MVNGIRSSHSAKDEDNKYGRVTQNGDKGKKKSHSNVSGATGFRRSPRQTSSRRIISSSSSTCKSRQFEKGPTPVDNKKSELVEIKNMPSPLRRSGRARTYSSTSTRHSDSSGSLNSNPKPKKEKSMRQLTFQAEEVKDNKEQDLGTPQGKVKRITAPMYRSFFDLPKEVAEPNRIDKSNQDGNNIRGKIDGCFEGSHSDCGKLSKNGALPSKDGKLKEMRVSSRLSDSVKDLFENTETLDSLAPSNAATYEAGLAPERTLDEDLIRKTVGDNRVEKLMPSKRKEVTVGMDLAVSATLAKGDNCNLTSDSGGPSRISGKIMGADGPSNATIFETGLVSERVQPDHCREETLPSSNSKNGVLLSEDEKSKEMRVDHELSGPLKDLVENSVSLGSLAPSNAATFENGLAPESIQQPDCVLRTEGSHSKRIRLDYNPTVSESGSPSTTELEDGDSIAASMLQKDSQIDNEKEAGLITNSINSVTHLKERLPSHNPYRCKSDSFRFVEYWVPVQISNLQLEQYCSILLSNASILRSSSKVDSVEAVRDVLISTRKCCSHPYLVGPDLQPSLNKGLEPIEYLDFDLKASGKLQLLDSMLEELKKNDFRVLILFQSIGGSGRVIGNYLEDLLRPRFGPDSYERIDKNILPSKRQAAMKKFNDKNNRRFVFLLDTCACLPSIKLSSIDSIIIFDSDWNPMNDIRSLQKITLDSQFELIKIFRLYSTFTVEEKALILTKQCKSIDFNLQNINWSTSHMLLMWGASCLFDELKAFHDGETSASNVKSLFGRPFLKETMHEFSSLLSQDGEHVDSSNCSIFLKVQQNGATYQGNFSLLGELKLGLLDEEPSQFFWTKLLDGKQFQWKYLNNSSQRSRKKVHHFDLVSEVAAKKRRKVNNIVDQPSSKFGDEKLLAGNRGDRSQGYNVESEQKSRLHDEQSSLHLLLKPEITKLCDFLLLPDKVRTTIGEFVEYVMNNHDVNREPFSILQAFQLSLCWTAASLLKHKLDPIASVIKDLNFECKKEEVDYIYSMLRCLKKLFLYRTGSYNESESPKASELSNGVHTGVEREVELFKKDMSKSIKEIQKKCKKKLKKLCLLQEEEKQRLKADIEEEEAKFEERYKIQSAVIRSCSPNDVIRMEQLRVLNIEYEKGIVELKCQHETQLKDLEAKQSADKQKFQDKEAAWVEDVESWAQNELLKIVASKELGTGVESFQTYGQVQPDNGLKNHFYSPENHAAVNSPSSMEQESDGRAVNEFSYRELGLRNGPDTHSSPWHQNSGDPSSIPNGQIPVPCLDRVLSPRTCQAVCSSDEGPNNMSISSPLLEQRTTDGVPSSISAAADCLDDIEHLTNAAEEREGAPKTMAELSQESPVSRTVNVMDHPEQVEQLSIDSTPDHEASEELQRSSEQPELVSSTVDVVAADQSNQASLIVNPVKQVQQLLSAELPSHLNSPNFCLSTEVEHQPTVVPNQDVQSDSNLEYSHGVVVHPSSNSDPNTVTPSEVRMQSANTINSSFPLEINYQHMEAEPHSAFRKLHLSYYDPLKIELDRIRKVEDQTMKIYEEKNMQLKSEFEKELEELRRKYDIKIQGIETEFKQRKTTLDTGLNVVRMNRFLADAFRSKCSNLKPSCTSGTLQDSSFAQQQLLPPSRQQNANWPSLVAGSSCGPSATSRQTPSTKGSSQLTIHPIRSGYNTSGFPPNASSRSPVINTISLPVGNLQHGGEIRAPAPHLQPYRP</sequence>
<dbReference type="GO" id="GO:0031507">
    <property type="term" value="P:heterochromatin formation"/>
    <property type="evidence" value="ECO:0007669"/>
    <property type="project" value="InterPro"/>
</dbReference>
<evidence type="ECO:0000313" key="6">
    <source>
        <dbReference type="Proteomes" id="UP000000226"/>
    </source>
</evidence>
<dbReference type="InterPro" id="IPR039322">
    <property type="entry name" value="MOM1"/>
</dbReference>
<reference evidence="6" key="1">
    <citation type="journal article" date="2014" name="Nat. Genet.">
        <title>A reference genome for common bean and genome-wide analysis of dual domestications.</title>
        <authorList>
            <person name="Schmutz J."/>
            <person name="McClean P.E."/>
            <person name="Mamidi S."/>
            <person name="Wu G.A."/>
            <person name="Cannon S.B."/>
            <person name="Grimwood J."/>
            <person name="Jenkins J."/>
            <person name="Shu S."/>
            <person name="Song Q."/>
            <person name="Chavarro C."/>
            <person name="Torres-Torres M."/>
            <person name="Geffroy V."/>
            <person name="Moghaddam S.M."/>
            <person name="Gao D."/>
            <person name="Abernathy B."/>
            <person name="Barry K."/>
            <person name="Blair M."/>
            <person name="Brick M.A."/>
            <person name="Chovatia M."/>
            <person name="Gepts P."/>
            <person name="Goodstein D.M."/>
            <person name="Gonzales M."/>
            <person name="Hellsten U."/>
            <person name="Hyten D.L."/>
            <person name="Jia G."/>
            <person name="Kelly J.D."/>
            <person name="Kudrna D."/>
            <person name="Lee R."/>
            <person name="Richard M.M."/>
            <person name="Miklas P.N."/>
            <person name="Osorno J.M."/>
            <person name="Rodrigues J."/>
            <person name="Thareau V."/>
            <person name="Urrea C.A."/>
            <person name="Wang M."/>
            <person name="Yu Y."/>
            <person name="Zhang M."/>
            <person name="Wing R.A."/>
            <person name="Cregan P.B."/>
            <person name="Rokhsar D.S."/>
            <person name="Jackson S.A."/>
        </authorList>
    </citation>
    <scope>NUCLEOTIDE SEQUENCE [LARGE SCALE GENOMIC DNA]</scope>
    <source>
        <strain evidence="6">cv. G19833</strain>
    </source>
</reference>
<feature type="region of interest" description="Disordered" evidence="3">
    <location>
        <begin position="1380"/>
        <end position="1399"/>
    </location>
</feature>
<feature type="region of interest" description="Disordered" evidence="3">
    <location>
        <begin position="1213"/>
        <end position="1275"/>
    </location>
</feature>
<keyword evidence="1" id="KW-0378">Hydrolase</keyword>
<feature type="region of interest" description="Disordered" evidence="3">
    <location>
        <begin position="1"/>
        <end position="127"/>
    </location>
</feature>
<feature type="compositionally biased region" description="Polar residues" evidence="3">
    <location>
        <begin position="1632"/>
        <end position="1642"/>
    </location>
</feature>
<dbReference type="InterPro" id="IPR056882">
    <property type="entry name" value="MOM1_dom"/>
</dbReference>
<dbReference type="InterPro" id="IPR038718">
    <property type="entry name" value="SNF2-like_sf"/>
</dbReference>
<accession>V7BVZ9</accession>
<dbReference type="EMBL" id="CM002292">
    <property type="protein sequence ID" value="ESW22177.1"/>
    <property type="molecule type" value="Genomic_DNA"/>
</dbReference>
<name>V7BVZ9_PHAVU</name>
<dbReference type="Gene3D" id="3.40.50.10810">
    <property type="entry name" value="Tandem AAA-ATPase domain"/>
    <property type="match status" value="1"/>
</dbReference>
<dbReference type="Pfam" id="PF25029">
    <property type="entry name" value="MOM1"/>
    <property type="match status" value="1"/>
</dbReference>
<feature type="coiled-coil region" evidence="2">
    <location>
        <begin position="1078"/>
        <end position="1109"/>
    </location>
</feature>
<feature type="compositionally biased region" description="Basic and acidic residues" evidence="3">
    <location>
        <begin position="1237"/>
        <end position="1251"/>
    </location>
</feature>
<gene>
    <name evidence="5" type="ORF">PHAVU_005G133500g</name>
</gene>
<feature type="compositionally biased region" description="Basic and acidic residues" evidence="3">
    <location>
        <begin position="897"/>
        <end position="910"/>
    </location>
</feature>
<feature type="region of interest" description="Disordered" evidence="3">
    <location>
        <begin position="897"/>
        <end position="923"/>
    </location>
</feature>
<feature type="compositionally biased region" description="Low complexity" evidence="3">
    <location>
        <begin position="47"/>
        <end position="64"/>
    </location>
</feature>
<feature type="coiled-coil region" evidence="2">
    <location>
        <begin position="1545"/>
        <end position="1580"/>
    </location>
</feature>
<dbReference type="PANTHER" id="PTHR35116">
    <property type="entry name" value="HELICASE PROTEIN MOM1"/>
    <property type="match status" value="1"/>
</dbReference>
<feature type="compositionally biased region" description="Polar residues" evidence="3">
    <location>
        <begin position="1651"/>
        <end position="1670"/>
    </location>
</feature>
<feature type="compositionally biased region" description="Polar residues" evidence="3">
    <location>
        <begin position="1257"/>
        <end position="1275"/>
    </location>
</feature>
<organism evidence="5 6">
    <name type="scientific">Phaseolus vulgaris</name>
    <name type="common">Kidney bean</name>
    <name type="synonym">French bean</name>
    <dbReference type="NCBI Taxonomy" id="3885"/>
    <lineage>
        <taxon>Eukaryota</taxon>
        <taxon>Viridiplantae</taxon>
        <taxon>Streptophyta</taxon>
        <taxon>Embryophyta</taxon>
        <taxon>Tracheophyta</taxon>
        <taxon>Spermatophyta</taxon>
        <taxon>Magnoliopsida</taxon>
        <taxon>eudicotyledons</taxon>
        <taxon>Gunneridae</taxon>
        <taxon>Pentapetalae</taxon>
        <taxon>rosids</taxon>
        <taxon>fabids</taxon>
        <taxon>Fabales</taxon>
        <taxon>Fabaceae</taxon>
        <taxon>Papilionoideae</taxon>
        <taxon>50 kb inversion clade</taxon>
        <taxon>NPAAA clade</taxon>
        <taxon>indigoferoid/millettioid clade</taxon>
        <taxon>Phaseoleae</taxon>
        <taxon>Phaseolus</taxon>
    </lineage>
</organism>
<dbReference type="Proteomes" id="UP000000226">
    <property type="component" value="Chromosome 5"/>
</dbReference>
<dbReference type="Gramene" id="ESW22177">
    <property type="protein sequence ID" value="ESW22177"/>
    <property type="gene ID" value="PHAVU_005G133500g"/>
</dbReference>
<dbReference type="SUPFAM" id="SSF52540">
    <property type="entry name" value="P-loop containing nucleoside triphosphate hydrolases"/>
    <property type="match status" value="1"/>
</dbReference>
<evidence type="ECO:0000256" key="1">
    <source>
        <dbReference type="ARBA" id="ARBA00022801"/>
    </source>
</evidence>
<keyword evidence="2" id="KW-0175">Coiled coil</keyword>
<dbReference type="Gene3D" id="3.40.50.300">
    <property type="entry name" value="P-loop containing nucleotide triphosphate hydrolases"/>
    <property type="match status" value="1"/>
</dbReference>